<evidence type="ECO:0000313" key="2">
    <source>
        <dbReference type="EMBL" id="MCQ5081774.1"/>
    </source>
</evidence>
<gene>
    <name evidence="2" type="ORF">NE651_02585</name>
</gene>
<dbReference type="EMBL" id="JANGBQ010000003">
    <property type="protein sequence ID" value="MCQ5081774.1"/>
    <property type="molecule type" value="Genomic_DNA"/>
</dbReference>
<reference evidence="2" key="1">
    <citation type="submission" date="2022-06" db="EMBL/GenBank/DDBJ databases">
        <title>Isolation of gut microbiota from human fecal samples.</title>
        <authorList>
            <person name="Pamer E.G."/>
            <person name="Barat B."/>
            <person name="Waligurski E."/>
            <person name="Medina S."/>
            <person name="Paddock L."/>
            <person name="Mostad J."/>
        </authorList>
    </citation>
    <scope>NUCLEOTIDE SEQUENCE</scope>
    <source>
        <strain evidence="2">DFI.6.22</strain>
    </source>
</reference>
<dbReference type="AlphaFoldDB" id="A0AAJ1CCV7"/>
<dbReference type="RefSeq" id="WP_022331756.1">
    <property type="nucleotide sequence ID" value="NZ_JADMRE010000007.1"/>
</dbReference>
<evidence type="ECO:0000313" key="3">
    <source>
        <dbReference type="Proteomes" id="UP001205035"/>
    </source>
</evidence>
<evidence type="ECO:0000256" key="1">
    <source>
        <dbReference type="SAM" id="SignalP"/>
    </source>
</evidence>
<evidence type="ECO:0008006" key="4">
    <source>
        <dbReference type="Google" id="ProtNLM"/>
    </source>
</evidence>
<name>A0AAJ1CCV7_9BACT</name>
<feature type="chain" id="PRO_5042594342" description="DUF3575 domain-containing protein" evidence="1">
    <location>
        <begin position="21"/>
        <end position="203"/>
    </location>
</feature>
<comment type="caution">
    <text evidence="2">The sequence shown here is derived from an EMBL/GenBank/DDBJ whole genome shotgun (WGS) entry which is preliminary data.</text>
</comment>
<protein>
    <recommendedName>
        <fullName evidence="4">DUF3575 domain-containing protein</fullName>
    </recommendedName>
</protein>
<keyword evidence="1" id="KW-0732">Signal</keyword>
<dbReference type="Proteomes" id="UP001205035">
    <property type="component" value="Unassembled WGS sequence"/>
</dbReference>
<feature type="signal peptide" evidence="1">
    <location>
        <begin position="1"/>
        <end position="20"/>
    </location>
</feature>
<sequence>MKKLLLTASLLMLCAFSASAQQSKNHKEPRVRFGVGYRYSLGLTEKYKIVSDFGKITSPWGAPEYLRGGELRFEVTVRLTPDWNVGAGTGFGSYDDQGEKTFLGYLKAERLYGKRASRWFNYAEAGATFYPDNGAGLTGSLGGGYRLAMTRRTRLDFTAGLEYLNLVGKANIYDNSTGEFIGIEKRGARFNRFGITFGIAMHF</sequence>
<proteinExistence type="predicted"/>
<organism evidence="2 3">
    <name type="scientific">Alistipes onderdonkii</name>
    <dbReference type="NCBI Taxonomy" id="328813"/>
    <lineage>
        <taxon>Bacteria</taxon>
        <taxon>Pseudomonadati</taxon>
        <taxon>Bacteroidota</taxon>
        <taxon>Bacteroidia</taxon>
        <taxon>Bacteroidales</taxon>
        <taxon>Rikenellaceae</taxon>
        <taxon>Alistipes</taxon>
    </lineage>
</organism>
<accession>A0AAJ1CCV7</accession>